<dbReference type="EMBL" id="BAABIL010000014">
    <property type="protein sequence ID" value="GAA4962053.1"/>
    <property type="molecule type" value="Genomic_DNA"/>
</dbReference>
<evidence type="ECO:0000313" key="1">
    <source>
        <dbReference type="EMBL" id="GAA4962053.1"/>
    </source>
</evidence>
<accession>A0ABP9H541</accession>
<evidence type="ECO:0000313" key="2">
    <source>
        <dbReference type="Proteomes" id="UP001501195"/>
    </source>
</evidence>
<sequence length="48" mass="5389">MEIVLLLFLLLLGPAAWRWGADSRRAGGWCDAGVWDSSYREQPAARRA</sequence>
<organism evidence="1 2">
    <name type="scientific">Kineococcus glutinatus</name>
    <dbReference type="NCBI Taxonomy" id="1070872"/>
    <lineage>
        <taxon>Bacteria</taxon>
        <taxon>Bacillati</taxon>
        <taxon>Actinomycetota</taxon>
        <taxon>Actinomycetes</taxon>
        <taxon>Kineosporiales</taxon>
        <taxon>Kineosporiaceae</taxon>
        <taxon>Kineococcus</taxon>
    </lineage>
</organism>
<keyword evidence="2" id="KW-1185">Reference proteome</keyword>
<proteinExistence type="predicted"/>
<dbReference type="RefSeq" id="WP_345710437.1">
    <property type="nucleotide sequence ID" value="NZ_BAABIL010000014.1"/>
</dbReference>
<comment type="caution">
    <text evidence="1">The sequence shown here is derived from an EMBL/GenBank/DDBJ whole genome shotgun (WGS) entry which is preliminary data.</text>
</comment>
<name>A0ABP9H541_9ACTN</name>
<protein>
    <submittedName>
        <fullName evidence="1">Uncharacterized protein</fullName>
    </submittedName>
</protein>
<dbReference type="Proteomes" id="UP001501195">
    <property type="component" value="Unassembled WGS sequence"/>
</dbReference>
<gene>
    <name evidence="1" type="ORF">GCM10023225_02030</name>
</gene>
<reference evidence="2" key="1">
    <citation type="journal article" date="2019" name="Int. J. Syst. Evol. Microbiol.">
        <title>The Global Catalogue of Microorganisms (GCM) 10K type strain sequencing project: providing services to taxonomists for standard genome sequencing and annotation.</title>
        <authorList>
            <consortium name="The Broad Institute Genomics Platform"/>
            <consortium name="The Broad Institute Genome Sequencing Center for Infectious Disease"/>
            <person name="Wu L."/>
            <person name="Ma J."/>
        </authorList>
    </citation>
    <scope>NUCLEOTIDE SEQUENCE [LARGE SCALE GENOMIC DNA]</scope>
    <source>
        <strain evidence="2">JCM 18126</strain>
    </source>
</reference>